<dbReference type="Proteomes" id="UP000799291">
    <property type="component" value="Unassembled WGS sequence"/>
</dbReference>
<proteinExistence type="predicted"/>
<dbReference type="AlphaFoldDB" id="A0A6G1J2Z2"/>
<accession>A0A6G1J2Z2</accession>
<evidence type="ECO:0000313" key="1">
    <source>
        <dbReference type="EMBL" id="KAF2684509.1"/>
    </source>
</evidence>
<name>A0A6G1J2Z2_9PLEO</name>
<evidence type="ECO:0000313" key="2">
    <source>
        <dbReference type="Proteomes" id="UP000799291"/>
    </source>
</evidence>
<dbReference type="PANTHER" id="PTHR36578:SF1">
    <property type="entry name" value="APPLE DOMAIN-CONTAINING PROTEIN"/>
    <property type="match status" value="1"/>
</dbReference>
<dbReference type="OrthoDB" id="271448at2759"/>
<dbReference type="PANTHER" id="PTHR36578">
    <property type="entry name" value="CHROMOSOME 15, WHOLE GENOME SHOTGUN SEQUENCE"/>
    <property type="match status" value="1"/>
</dbReference>
<reference evidence="1" key="1">
    <citation type="journal article" date="2020" name="Stud. Mycol.">
        <title>101 Dothideomycetes genomes: a test case for predicting lifestyles and emergence of pathogens.</title>
        <authorList>
            <person name="Haridas S."/>
            <person name="Albert R."/>
            <person name="Binder M."/>
            <person name="Bloem J."/>
            <person name="Labutti K."/>
            <person name="Salamov A."/>
            <person name="Andreopoulos B."/>
            <person name="Baker S."/>
            <person name="Barry K."/>
            <person name="Bills G."/>
            <person name="Bluhm B."/>
            <person name="Cannon C."/>
            <person name="Castanera R."/>
            <person name="Culley D."/>
            <person name="Daum C."/>
            <person name="Ezra D."/>
            <person name="Gonzalez J."/>
            <person name="Henrissat B."/>
            <person name="Kuo A."/>
            <person name="Liang C."/>
            <person name="Lipzen A."/>
            <person name="Lutzoni F."/>
            <person name="Magnuson J."/>
            <person name="Mondo S."/>
            <person name="Nolan M."/>
            <person name="Ohm R."/>
            <person name="Pangilinan J."/>
            <person name="Park H.-J."/>
            <person name="Ramirez L."/>
            <person name="Alfaro M."/>
            <person name="Sun H."/>
            <person name="Tritt A."/>
            <person name="Yoshinaga Y."/>
            <person name="Zwiers L.-H."/>
            <person name="Turgeon B."/>
            <person name="Goodwin S."/>
            <person name="Spatafora J."/>
            <person name="Crous P."/>
            <person name="Grigoriev I."/>
        </authorList>
    </citation>
    <scope>NUCLEOTIDE SEQUENCE</scope>
    <source>
        <strain evidence="1">CBS 122367</strain>
    </source>
</reference>
<dbReference type="EMBL" id="MU005581">
    <property type="protein sequence ID" value="KAF2684509.1"/>
    <property type="molecule type" value="Genomic_DNA"/>
</dbReference>
<organism evidence="1 2">
    <name type="scientific">Lentithecium fluviatile CBS 122367</name>
    <dbReference type="NCBI Taxonomy" id="1168545"/>
    <lineage>
        <taxon>Eukaryota</taxon>
        <taxon>Fungi</taxon>
        <taxon>Dikarya</taxon>
        <taxon>Ascomycota</taxon>
        <taxon>Pezizomycotina</taxon>
        <taxon>Dothideomycetes</taxon>
        <taxon>Pleosporomycetidae</taxon>
        <taxon>Pleosporales</taxon>
        <taxon>Massarineae</taxon>
        <taxon>Lentitheciaceae</taxon>
        <taxon>Lentithecium</taxon>
    </lineage>
</organism>
<keyword evidence="2" id="KW-1185">Reference proteome</keyword>
<sequence length="363" mass="38218">MQASCDGCRPTPTSTLCGLVAAAPKPQHQNMNIGAIDDLSTSTALGPELAATTTPAVTYVPEVAASSAAAAIPTDPPTAEKRSTITRDACAVQPGGAGPIPGDGSVDAYLAADSHSSGYTLSFSNLQGSTQQIGFLTYRTIDSSDYDVEACKDFCDSENATLASTPTPRAPAPLPITNVKCSLYGYPVAEKSATNTGQWRGPEDSNGKAFHVVIAGSNGYSKTKVPATLDDFTVPTSLPAAINAPLDNGYDTYNGMKLYNEGPFDPCICAAACQAQTAFDKEHLVAADGTYKPCNFFTAYILTLNEVPQGTYCSFYTREWDSSYATNTGYSWQDEVYRVKATVAYTLTKLDSEVVSAPAPTES</sequence>
<protein>
    <submittedName>
        <fullName evidence="1">Uncharacterized protein</fullName>
    </submittedName>
</protein>
<gene>
    <name evidence="1" type="ORF">K458DRAFT_477729</name>
</gene>